<dbReference type="Pfam" id="PF01719">
    <property type="entry name" value="Rep_OBD"/>
    <property type="match status" value="1"/>
</dbReference>
<accession>A0ABS2GA41</accession>
<name>A0ABS2GA41_9FIRM</name>
<evidence type="ECO:0000313" key="3">
    <source>
        <dbReference type="EMBL" id="MBM6877433.1"/>
    </source>
</evidence>
<sequence>MAYKTKNSVKGERKLGLQAVKEMEAAPGYDPQATLALAQANLDAFGKLDDLDDASFIACMNDMRANHPDIYPVFWWWRKAEEQAGRRQEEDGEGTESRYKFFMVTQFLLDPFAAEWEDDRQTLKPGVAPWIDTPQIEAGLDHKSIKRWCWIWHDRDIYTEEDEIADRTGRIKAGDRKFKHAHIVIEVPGKVPISTIARWFKVPPQQVTILRGRGAFLDGSEYLVHESPRAVEQHKTHYGDDEVHTSPGFDFRKELTDLQAHRAKFGKRSGEMTPADTMRMHVMLDGWTMKQCREDDPLTFAKIRSTLPPLRLDYLMDAPPCPFRLNIYVDGPGGIGKSAFCEYIAQAMFQSVDDPYFCIGNDERVTFDGYDGQPAIIWDDMRVTDFIHQFGSNGAYRLLDPHPRKIAEQAKHSRVILNNALNIINGVQPYEEFIAGLAGTYTDKFGTHHEAEDENQAWRRFPMILCVRENDFDVLINQGFVNNDLSSIKTMSIYSHVRGSMQAVMQRLDGAAKQKALAQFGAPVQTAAKMIEAKHDDKISDPDQIPPELMPVAESVEERFQRECAEYEERRFNTLVSFGRWFWDSPAGGWAEYTKMYPAAKVRPQEEYEFLQNLQWPTIRDAINRYVDGELVATYTEQIIRDTIEMVWAGQL</sequence>
<dbReference type="Gene3D" id="3.40.1310.30">
    <property type="match status" value="1"/>
</dbReference>
<dbReference type="RefSeq" id="WP_205133532.1">
    <property type="nucleotide sequence ID" value="NZ_JACSNT010000006.1"/>
</dbReference>
<evidence type="ECO:0000259" key="1">
    <source>
        <dbReference type="Pfam" id="PF00910"/>
    </source>
</evidence>
<dbReference type="EMBL" id="JACSNV010000005">
    <property type="protein sequence ID" value="MBM6877433.1"/>
    <property type="molecule type" value="Genomic_DNA"/>
</dbReference>
<evidence type="ECO:0000313" key="4">
    <source>
        <dbReference type="Proteomes" id="UP000729290"/>
    </source>
</evidence>
<proteinExistence type="predicted"/>
<comment type="caution">
    <text evidence="3">The sequence shown here is derived from an EMBL/GenBank/DDBJ whole genome shotgun (WGS) entry which is preliminary data.</text>
</comment>
<dbReference type="Proteomes" id="UP000729290">
    <property type="component" value="Unassembled WGS sequence"/>
</dbReference>
<dbReference type="InterPro" id="IPR002631">
    <property type="entry name" value="Plasmid_rep_OBD"/>
</dbReference>
<feature type="domain" description="Plasmid replication protein origin binding" evidence="2">
    <location>
        <begin position="140"/>
        <end position="251"/>
    </location>
</feature>
<dbReference type="InterPro" id="IPR000605">
    <property type="entry name" value="Helicase_SF3_ssDNA/RNA_vir"/>
</dbReference>
<evidence type="ECO:0008006" key="5">
    <source>
        <dbReference type="Google" id="ProtNLM"/>
    </source>
</evidence>
<dbReference type="Pfam" id="PF00910">
    <property type="entry name" value="RNA_helicase"/>
    <property type="match status" value="1"/>
</dbReference>
<gene>
    <name evidence="3" type="ORF">H9X83_04595</name>
</gene>
<reference evidence="3 4" key="1">
    <citation type="journal article" date="2021" name="Sci. Rep.">
        <title>The distribution of antibiotic resistance genes in chicken gut microbiota commensals.</title>
        <authorList>
            <person name="Juricova H."/>
            <person name="Matiasovicova J."/>
            <person name="Kubasova T."/>
            <person name="Cejkova D."/>
            <person name="Rychlik I."/>
        </authorList>
    </citation>
    <scope>NUCLEOTIDE SEQUENCE [LARGE SCALE GENOMIC DNA]</scope>
    <source>
        <strain evidence="3 4">An431b</strain>
    </source>
</reference>
<keyword evidence="4" id="KW-1185">Reference proteome</keyword>
<protein>
    <recommendedName>
        <fullName evidence="5">Helicase superfamily 3 single-stranded DNA/RNA virus domain-containing protein</fullName>
    </recommendedName>
</protein>
<feature type="domain" description="Helicase superfamily 3 single-stranded DNA/RNA virus" evidence="1">
    <location>
        <begin position="327"/>
        <end position="382"/>
    </location>
</feature>
<organism evidence="3 4">
    <name type="scientific">Anaerotignum lactatifermentans</name>
    <dbReference type="NCBI Taxonomy" id="160404"/>
    <lineage>
        <taxon>Bacteria</taxon>
        <taxon>Bacillati</taxon>
        <taxon>Bacillota</taxon>
        <taxon>Clostridia</taxon>
        <taxon>Lachnospirales</taxon>
        <taxon>Anaerotignaceae</taxon>
        <taxon>Anaerotignum</taxon>
    </lineage>
</organism>
<evidence type="ECO:0000259" key="2">
    <source>
        <dbReference type="Pfam" id="PF01719"/>
    </source>
</evidence>